<keyword evidence="5" id="KW-1185">Reference proteome</keyword>
<dbReference type="OrthoDB" id="69928at2759"/>
<dbReference type="Gene3D" id="1.25.40.10">
    <property type="entry name" value="Tetratricopeptide repeat domain"/>
    <property type="match status" value="1"/>
</dbReference>
<dbReference type="Pfam" id="PF10374">
    <property type="entry name" value="EST1"/>
    <property type="match status" value="1"/>
</dbReference>
<evidence type="ECO:0000313" key="5">
    <source>
        <dbReference type="Proteomes" id="UP000799439"/>
    </source>
</evidence>
<evidence type="ECO:0000259" key="2">
    <source>
        <dbReference type="Pfam" id="PF10373"/>
    </source>
</evidence>
<evidence type="ECO:0000259" key="3">
    <source>
        <dbReference type="Pfam" id="PF10374"/>
    </source>
</evidence>
<feature type="domain" description="DNA/RNA-binding" evidence="2">
    <location>
        <begin position="186"/>
        <end position="474"/>
    </location>
</feature>
<dbReference type="Pfam" id="PF10373">
    <property type="entry name" value="EST1_DNA_bind"/>
    <property type="match status" value="1"/>
</dbReference>
<dbReference type="InterPro" id="IPR018834">
    <property type="entry name" value="DNA/RNA-bd_Est1-type"/>
</dbReference>
<feature type="domain" description="Telomerase activating protein Est1-like N-terminal" evidence="3">
    <location>
        <begin position="63"/>
        <end position="174"/>
    </location>
</feature>
<accession>A0A9P4IQV1</accession>
<evidence type="ECO:0000313" key="4">
    <source>
        <dbReference type="EMBL" id="KAF2148387.1"/>
    </source>
</evidence>
<sequence>MPDEVEKLVRDVKDAEGSFGRLIGSEKDLISGLPNLYTALNRFRASVELLAQLDIAHTRKSLAETRLWNAHTQLHTRFRKSFKELRATSPARPVETRKFIKTYLEFLKDGQRWYRTFIANLNQRYGAIPELKQIAGHIVSVSESPSHTNHRDHCLMSCYQALISLGDLARWRATEKLDKEPTWGPAIGYYDLAVALRSSSGVAFNQRSIIAQHDRDHLRATYYVYRSIVVEEPFEKGLDNLGIHMSSLRKKWGSSDFSPKSNIPGFEGANKALTVWFLRLHSMCYLGEMFKGHDELEAEVINRLESHVLQAENPGLLMKIILINMAAERTTLIRLTDADITSQIPILQAFYFYQRLNVKTFNLLMTIWTKLLGSGVISGILSSDDHGPKQAAHLISTILPALRTYCRWLAASSRFLLPESIDANLKDMGNELWSNYAVMLSVTIASHPIRDLPQVIYQLEEDADVSGFQPLDTQETEFVWHCDDGQPKLKHNDAQVRRNSANAETMARIRDIQIIGLHLAAQEETPIAFENNHFTCRGVDLTHVQIPNGGHQAPTKIDSASTKVVTPPFEPLELRRVRQASAISPHAKVAPRLGSPPQITEGTSRAPIQLDPQEELAKSMVDDLVGPDESPHPMKRSGSVLENYSEDVSAIRLDGSPSSFVPTPPTSRSISKVERLHQNSLFGNGDRPGYTSSMHSPLLFGNGGVWSTAPQRSKSSANETPPNGQGG</sequence>
<dbReference type="EMBL" id="ML996093">
    <property type="protein sequence ID" value="KAF2148387.1"/>
    <property type="molecule type" value="Genomic_DNA"/>
</dbReference>
<dbReference type="Proteomes" id="UP000799439">
    <property type="component" value="Unassembled WGS sequence"/>
</dbReference>
<dbReference type="PANTHER" id="PTHR15696:SF36">
    <property type="entry name" value="NONSENSE-MEDIATED MRNA DECAY FACTOR"/>
    <property type="match status" value="1"/>
</dbReference>
<evidence type="ECO:0008006" key="6">
    <source>
        <dbReference type="Google" id="ProtNLM"/>
    </source>
</evidence>
<comment type="caution">
    <text evidence="4">The sequence shown here is derived from an EMBL/GenBank/DDBJ whole genome shotgun (WGS) entry which is preliminary data.</text>
</comment>
<protein>
    <recommendedName>
        <fullName evidence="6">DNA/RNA-binding domain-containing protein</fullName>
    </recommendedName>
</protein>
<dbReference type="InterPro" id="IPR045153">
    <property type="entry name" value="Est1/Ebs1-like"/>
</dbReference>
<feature type="region of interest" description="Disordered" evidence="1">
    <location>
        <begin position="588"/>
        <end position="607"/>
    </location>
</feature>
<reference evidence="4" key="1">
    <citation type="journal article" date="2020" name="Stud. Mycol.">
        <title>101 Dothideomycetes genomes: a test case for predicting lifestyles and emergence of pathogens.</title>
        <authorList>
            <person name="Haridas S."/>
            <person name="Albert R."/>
            <person name="Binder M."/>
            <person name="Bloem J."/>
            <person name="Labutti K."/>
            <person name="Salamov A."/>
            <person name="Andreopoulos B."/>
            <person name="Baker S."/>
            <person name="Barry K."/>
            <person name="Bills G."/>
            <person name="Bluhm B."/>
            <person name="Cannon C."/>
            <person name="Castanera R."/>
            <person name="Culley D."/>
            <person name="Daum C."/>
            <person name="Ezra D."/>
            <person name="Gonzalez J."/>
            <person name="Henrissat B."/>
            <person name="Kuo A."/>
            <person name="Liang C."/>
            <person name="Lipzen A."/>
            <person name="Lutzoni F."/>
            <person name="Magnuson J."/>
            <person name="Mondo S."/>
            <person name="Nolan M."/>
            <person name="Ohm R."/>
            <person name="Pangilinan J."/>
            <person name="Park H.-J."/>
            <person name="Ramirez L."/>
            <person name="Alfaro M."/>
            <person name="Sun H."/>
            <person name="Tritt A."/>
            <person name="Yoshinaga Y."/>
            <person name="Zwiers L.-H."/>
            <person name="Turgeon B."/>
            <person name="Goodwin S."/>
            <person name="Spatafora J."/>
            <person name="Crous P."/>
            <person name="Grigoriev I."/>
        </authorList>
    </citation>
    <scope>NUCLEOTIDE SEQUENCE</scope>
    <source>
        <strain evidence="4">CBS 260.36</strain>
    </source>
</reference>
<evidence type="ECO:0000256" key="1">
    <source>
        <dbReference type="SAM" id="MobiDB-lite"/>
    </source>
</evidence>
<feature type="compositionally biased region" description="Polar residues" evidence="1">
    <location>
        <begin position="708"/>
        <end position="727"/>
    </location>
</feature>
<feature type="region of interest" description="Disordered" evidence="1">
    <location>
        <begin position="693"/>
        <end position="727"/>
    </location>
</feature>
<dbReference type="InterPro" id="IPR011990">
    <property type="entry name" value="TPR-like_helical_dom_sf"/>
</dbReference>
<gene>
    <name evidence="4" type="ORF">K461DRAFT_297810</name>
</gene>
<organism evidence="4 5">
    <name type="scientific">Myriangium duriaei CBS 260.36</name>
    <dbReference type="NCBI Taxonomy" id="1168546"/>
    <lineage>
        <taxon>Eukaryota</taxon>
        <taxon>Fungi</taxon>
        <taxon>Dikarya</taxon>
        <taxon>Ascomycota</taxon>
        <taxon>Pezizomycotina</taxon>
        <taxon>Dothideomycetes</taxon>
        <taxon>Dothideomycetidae</taxon>
        <taxon>Myriangiales</taxon>
        <taxon>Myriangiaceae</taxon>
        <taxon>Myriangium</taxon>
    </lineage>
</organism>
<name>A0A9P4IQV1_9PEZI</name>
<dbReference type="PANTHER" id="PTHR15696">
    <property type="entry name" value="SMG-7 SUPPRESSOR WITH MORPHOLOGICAL EFFECT ON GENITALIA PROTEIN 7"/>
    <property type="match status" value="1"/>
</dbReference>
<dbReference type="AlphaFoldDB" id="A0A9P4IQV1"/>
<dbReference type="SUPFAM" id="SSF48452">
    <property type="entry name" value="TPR-like"/>
    <property type="match status" value="1"/>
</dbReference>
<proteinExistence type="predicted"/>
<dbReference type="InterPro" id="IPR019458">
    <property type="entry name" value="Est1-like_N"/>
</dbReference>